<comment type="catalytic activity">
    <reaction evidence="11 13">
        <text>(S)-2,3,4,5-tetrahydrodipicolinate + NADP(+) + H2O = (2S,4S)-4-hydroxy-2,3,4,5-tetrahydrodipicolinate + NADPH + H(+)</text>
        <dbReference type="Rhea" id="RHEA:35331"/>
        <dbReference type="ChEBI" id="CHEBI:15377"/>
        <dbReference type="ChEBI" id="CHEBI:15378"/>
        <dbReference type="ChEBI" id="CHEBI:16845"/>
        <dbReference type="ChEBI" id="CHEBI:57783"/>
        <dbReference type="ChEBI" id="CHEBI:58349"/>
        <dbReference type="ChEBI" id="CHEBI:67139"/>
        <dbReference type="EC" id="1.17.1.8"/>
    </reaction>
</comment>
<comment type="caution">
    <text evidence="13">Was originally thought to be a dihydrodipicolinate reductase (DHDPR), catalyzing the conversion of dihydrodipicolinate to tetrahydrodipicolinate. However, it was shown in E.coli that the substrate of the enzymatic reaction is not dihydrodipicolinate (DHDP) but in fact (2S,4S)-4-hydroxy-2,3,4,5-tetrahydrodipicolinic acid (HTPA), the product released by the DapA-catalyzed reaction.</text>
</comment>
<name>A0ABT2GFN9_9MICO</name>
<keyword evidence="8 13" id="KW-0457">Lysine biosynthesis</keyword>
<dbReference type="NCBIfam" id="TIGR00036">
    <property type="entry name" value="dapB"/>
    <property type="match status" value="1"/>
</dbReference>
<dbReference type="PIRSF" id="PIRSF000161">
    <property type="entry name" value="DHPR"/>
    <property type="match status" value="1"/>
</dbReference>
<evidence type="ECO:0000259" key="16">
    <source>
        <dbReference type="Pfam" id="PF05173"/>
    </source>
</evidence>
<dbReference type="HAMAP" id="MF_00102">
    <property type="entry name" value="DapB"/>
    <property type="match status" value="1"/>
</dbReference>
<dbReference type="Gene3D" id="3.40.50.720">
    <property type="entry name" value="NAD(P)-binding Rossmann-like Domain"/>
    <property type="match status" value="1"/>
</dbReference>
<dbReference type="RefSeq" id="WP_259486520.1">
    <property type="nucleotide sequence ID" value="NZ_JANTEZ010000004.1"/>
</dbReference>
<comment type="catalytic activity">
    <reaction evidence="12 13">
        <text>(S)-2,3,4,5-tetrahydrodipicolinate + NAD(+) + H2O = (2S,4S)-4-hydroxy-2,3,4,5-tetrahydrodipicolinate + NADH + H(+)</text>
        <dbReference type="Rhea" id="RHEA:35323"/>
        <dbReference type="ChEBI" id="CHEBI:15377"/>
        <dbReference type="ChEBI" id="CHEBI:15378"/>
        <dbReference type="ChEBI" id="CHEBI:16845"/>
        <dbReference type="ChEBI" id="CHEBI:57540"/>
        <dbReference type="ChEBI" id="CHEBI:57945"/>
        <dbReference type="ChEBI" id="CHEBI:67139"/>
        <dbReference type="EC" id="1.17.1.8"/>
    </reaction>
</comment>
<dbReference type="InterPro" id="IPR000846">
    <property type="entry name" value="DapB_N"/>
</dbReference>
<evidence type="ECO:0000256" key="11">
    <source>
        <dbReference type="ARBA" id="ARBA00049080"/>
    </source>
</evidence>
<dbReference type="PROSITE" id="PS01298">
    <property type="entry name" value="DAPB"/>
    <property type="match status" value="1"/>
</dbReference>
<evidence type="ECO:0000256" key="14">
    <source>
        <dbReference type="SAM" id="MobiDB-lite"/>
    </source>
</evidence>
<dbReference type="PANTHER" id="PTHR20836">
    <property type="entry name" value="DIHYDRODIPICOLINATE REDUCTASE"/>
    <property type="match status" value="1"/>
</dbReference>
<feature type="compositionally biased region" description="Polar residues" evidence="14">
    <location>
        <begin position="263"/>
        <end position="275"/>
    </location>
</feature>
<dbReference type="InterPro" id="IPR023940">
    <property type="entry name" value="DHDPR_bac"/>
</dbReference>
<keyword evidence="3 13" id="KW-0028">Amino-acid biosynthesis</keyword>
<comment type="subunit">
    <text evidence="13">Homotetramer.</text>
</comment>
<dbReference type="SUPFAM" id="SSF51735">
    <property type="entry name" value="NAD(P)-binding Rossmann-fold domains"/>
    <property type="match status" value="1"/>
</dbReference>
<evidence type="ECO:0000313" key="17">
    <source>
        <dbReference type="EMBL" id="MCS5714998.1"/>
    </source>
</evidence>
<evidence type="ECO:0000256" key="2">
    <source>
        <dbReference type="ARBA" id="ARBA00022490"/>
    </source>
</evidence>
<feature type="domain" description="Dihydrodipicolinate reductase N-terminal" evidence="15">
    <location>
        <begin position="3"/>
        <end position="105"/>
    </location>
</feature>
<evidence type="ECO:0000256" key="9">
    <source>
        <dbReference type="ARBA" id="ARBA00037922"/>
    </source>
</evidence>
<evidence type="ECO:0000256" key="13">
    <source>
        <dbReference type="HAMAP-Rule" id="MF_00102"/>
    </source>
</evidence>
<dbReference type="Pfam" id="PF05173">
    <property type="entry name" value="DapB_C"/>
    <property type="match status" value="1"/>
</dbReference>
<dbReference type="InterPro" id="IPR022664">
    <property type="entry name" value="DapB_N_CS"/>
</dbReference>
<keyword evidence="4 13" id="KW-0521">NADP</keyword>
<comment type="pathway">
    <text evidence="9 13">Amino-acid biosynthesis; L-lysine biosynthesis via DAP pathway; (S)-tetrahydrodipicolinate from L-aspartate: step 4/4.</text>
</comment>
<feature type="binding site" evidence="13">
    <location>
        <begin position="75"/>
        <end position="77"/>
    </location>
    <ligand>
        <name>NAD(+)</name>
        <dbReference type="ChEBI" id="CHEBI:57540"/>
    </ligand>
</feature>
<comment type="similarity">
    <text evidence="1 13">Belongs to the DapB family.</text>
</comment>
<keyword evidence="6 13" id="KW-0560">Oxidoreductase</keyword>
<dbReference type="PANTHER" id="PTHR20836:SF0">
    <property type="entry name" value="4-HYDROXY-TETRAHYDRODIPICOLINATE REDUCTASE 1, CHLOROPLASTIC-RELATED"/>
    <property type="match status" value="1"/>
</dbReference>
<evidence type="ECO:0000256" key="3">
    <source>
        <dbReference type="ARBA" id="ARBA00022605"/>
    </source>
</evidence>
<sequence>MTVKVAVVGATGKLGRLVAGIVSEHPEFELVASLGSASELSEMLVADVVVDVTVPGVSQKIVEYALTNGRNVLIGTSGWSADRVAGLKRLLGDEPANGVVVIPNFSLGSVLATSFATMAARFYDSIEIVEAHAARKVDSPSGTAVRTAELMTAARGARGPVAAPHTDQRARGQQVASIPVHSLRLAGVVAKQDVIFGGTGEVLTLTHETISQSSYTQGILVALRAASTARGVTVGLESLIDLGLPGGASSSGAAVPPVGPENVSGQAATATSVTP</sequence>
<evidence type="ECO:0000256" key="4">
    <source>
        <dbReference type="ARBA" id="ARBA00022857"/>
    </source>
</evidence>
<organism evidence="17 18">
    <name type="scientific">Herbiconiux gentiana</name>
    <dbReference type="NCBI Taxonomy" id="2970912"/>
    <lineage>
        <taxon>Bacteria</taxon>
        <taxon>Bacillati</taxon>
        <taxon>Actinomycetota</taxon>
        <taxon>Actinomycetes</taxon>
        <taxon>Micrococcales</taxon>
        <taxon>Microbacteriaceae</taxon>
        <taxon>Herbiconiux</taxon>
    </lineage>
</organism>
<feature type="active site" description="Proton donor" evidence="13">
    <location>
        <position position="136"/>
    </location>
</feature>
<evidence type="ECO:0000256" key="8">
    <source>
        <dbReference type="ARBA" id="ARBA00023154"/>
    </source>
</evidence>
<reference evidence="17" key="1">
    <citation type="submission" date="2022-08" db="EMBL/GenBank/DDBJ databases">
        <authorList>
            <person name="Deng Y."/>
            <person name="Han X.-F."/>
            <person name="Zhang Y.-Q."/>
        </authorList>
    </citation>
    <scope>NUCLEOTIDE SEQUENCE</scope>
    <source>
        <strain evidence="17">CPCC 205716</strain>
    </source>
</reference>
<dbReference type="InterPro" id="IPR022663">
    <property type="entry name" value="DapB_C"/>
</dbReference>
<evidence type="ECO:0000256" key="7">
    <source>
        <dbReference type="ARBA" id="ARBA00023027"/>
    </source>
</evidence>
<keyword evidence="5 13" id="KW-0220">Diaminopimelate biosynthesis</keyword>
<accession>A0ABT2GFN9</accession>
<dbReference type="Pfam" id="PF01113">
    <property type="entry name" value="DapB_N"/>
    <property type="match status" value="1"/>
</dbReference>
<gene>
    <name evidence="13 17" type="primary">dapB</name>
    <name evidence="17" type="ORF">NVV95_10590</name>
</gene>
<dbReference type="EMBL" id="JANTEZ010000004">
    <property type="protein sequence ID" value="MCS5714998.1"/>
    <property type="molecule type" value="Genomic_DNA"/>
</dbReference>
<dbReference type="Proteomes" id="UP001165580">
    <property type="component" value="Unassembled WGS sequence"/>
</dbReference>
<evidence type="ECO:0000259" key="15">
    <source>
        <dbReference type="Pfam" id="PF01113"/>
    </source>
</evidence>
<evidence type="ECO:0000256" key="1">
    <source>
        <dbReference type="ARBA" id="ARBA00006642"/>
    </source>
</evidence>
<comment type="function">
    <text evidence="13">Catalyzes the conversion of 4-hydroxy-tetrahydrodipicolinate (HTPA) to tetrahydrodipicolinate.</text>
</comment>
<keyword evidence="7 13" id="KW-0520">NAD</keyword>
<keyword evidence="2 13" id="KW-0963">Cytoplasm</keyword>
<dbReference type="SUPFAM" id="SSF55347">
    <property type="entry name" value="Glyceraldehyde-3-phosphate dehydrogenase-like, C-terminal domain"/>
    <property type="match status" value="1"/>
</dbReference>
<evidence type="ECO:0000256" key="10">
    <source>
        <dbReference type="ARBA" id="ARBA00038983"/>
    </source>
</evidence>
<evidence type="ECO:0000313" key="18">
    <source>
        <dbReference type="Proteomes" id="UP001165580"/>
    </source>
</evidence>
<dbReference type="EC" id="1.17.1.8" evidence="10 13"/>
<comment type="caution">
    <text evidence="13">Lacks conserved residue(s) required for the propagation of feature annotation.</text>
</comment>
<comment type="subcellular location">
    <subcellularLocation>
        <location evidence="13">Cytoplasm</location>
    </subcellularLocation>
</comment>
<comment type="caution">
    <text evidence="17">The sequence shown here is derived from an EMBL/GenBank/DDBJ whole genome shotgun (WGS) entry which is preliminary data.</text>
</comment>
<evidence type="ECO:0000256" key="6">
    <source>
        <dbReference type="ARBA" id="ARBA00023002"/>
    </source>
</evidence>
<dbReference type="GO" id="GO:0008839">
    <property type="term" value="F:4-hydroxy-tetrahydrodipicolinate reductase"/>
    <property type="evidence" value="ECO:0007669"/>
    <property type="project" value="UniProtKB-EC"/>
</dbReference>
<evidence type="ECO:0000256" key="5">
    <source>
        <dbReference type="ARBA" id="ARBA00022915"/>
    </source>
</evidence>
<dbReference type="Gene3D" id="3.30.360.10">
    <property type="entry name" value="Dihydrodipicolinate Reductase, domain 2"/>
    <property type="match status" value="1"/>
</dbReference>
<feature type="region of interest" description="Disordered" evidence="14">
    <location>
        <begin position="250"/>
        <end position="275"/>
    </location>
</feature>
<keyword evidence="18" id="KW-1185">Reference proteome</keyword>
<feature type="binding site" evidence="13">
    <location>
        <begin position="142"/>
        <end position="143"/>
    </location>
    <ligand>
        <name>(S)-2,3,4,5-tetrahydrodipicolinate</name>
        <dbReference type="ChEBI" id="CHEBI:16845"/>
    </ligand>
</feature>
<dbReference type="InterPro" id="IPR036291">
    <property type="entry name" value="NAD(P)-bd_dom_sf"/>
</dbReference>
<proteinExistence type="inferred from homology"/>
<feature type="active site" description="Proton donor/acceptor" evidence="13">
    <location>
        <position position="132"/>
    </location>
</feature>
<evidence type="ECO:0000256" key="12">
    <source>
        <dbReference type="ARBA" id="ARBA00049396"/>
    </source>
</evidence>
<protein>
    <recommendedName>
        <fullName evidence="10 13">4-hydroxy-tetrahydrodipicolinate reductase</fullName>
        <shortName evidence="13">HTPA reductase</shortName>
        <ecNumber evidence="10 13">1.17.1.8</ecNumber>
    </recommendedName>
</protein>
<feature type="binding site" evidence="13">
    <location>
        <begin position="9"/>
        <end position="14"/>
    </location>
    <ligand>
        <name>NAD(+)</name>
        <dbReference type="ChEBI" id="CHEBI:57540"/>
    </ligand>
</feature>
<feature type="domain" description="Dihydrodipicolinate reductase C-terminal" evidence="16">
    <location>
        <begin position="109"/>
        <end position="237"/>
    </location>
</feature>